<dbReference type="PATRIC" id="fig|1357400.3.peg.2539"/>
<gene>
    <name evidence="4" type="ORF">HMPREF2086_01874</name>
</gene>
<dbReference type="InterPro" id="IPR036291">
    <property type="entry name" value="NAD(P)-bd_dom_sf"/>
</dbReference>
<keyword evidence="1" id="KW-0413">Isomerase</keyword>
<dbReference type="GO" id="GO:0050661">
    <property type="term" value="F:NADP binding"/>
    <property type="evidence" value="ECO:0007669"/>
    <property type="project" value="InterPro"/>
</dbReference>
<dbReference type="GO" id="GO:0005975">
    <property type="term" value="P:carbohydrate metabolic process"/>
    <property type="evidence" value="ECO:0007669"/>
    <property type="project" value="InterPro"/>
</dbReference>
<protein>
    <submittedName>
        <fullName evidence="4">ADP-glyceromanno-heptose 6-epimerase</fullName>
    </submittedName>
</protein>
<reference evidence="4 5" key="1">
    <citation type="journal article" date="2014" name="Genome Announc.">
        <title>Draft genome sequences of six enterohepatic helicobacter species isolated from humans and one from rhesus macaques.</title>
        <authorList>
            <person name="Shen Z."/>
            <person name="Sheh A."/>
            <person name="Young S.K."/>
            <person name="Abouelliel A."/>
            <person name="Ward D.V."/>
            <person name="Earl A.M."/>
            <person name="Fox J.G."/>
        </authorList>
    </citation>
    <scope>NUCLEOTIDE SEQUENCE [LARGE SCALE GENOMIC DNA]</scope>
    <source>
        <strain evidence="4 5">MIT 99-5501</strain>
    </source>
</reference>
<dbReference type="eggNOG" id="COG0451">
    <property type="taxonomic scope" value="Bacteria"/>
</dbReference>
<feature type="transmembrane region" description="Helical" evidence="2">
    <location>
        <begin position="33"/>
        <end position="51"/>
    </location>
</feature>
<dbReference type="Gene3D" id="3.40.50.720">
    <property type="entry name" value="NAD(P)-binding Rossmann-like Domain"/>
    <property type="match status" value="1"/>
</dbReference>
<keyword evidence="2" id="KW-1133">Transmembrane helix</keyword>
<comment type="caution">
    <text evidence="4">The sequence shown here is derived from an EMBL/GenBank/DDBJ whole genome shotgun (WGS) entry which is preliminary data.</text>
</comment>
<dbReference type="GO" id="GO:0008712">
    <property type="term" value="F:ADP-glyceromanno-heptose 6-epimerase activity"/>
    <property type="evidence" value="ECO:0007669"/>
    <property type="project" value="InterPro"/>
</dbReference>
<dbReference type="InterPro" id="IPR001509">
    <property type="entry name" value="Epimerase_deHydtase"/>
</dbReference>
<dbReference type="PANTHER" id="PTHR43245:SF13">
    <property type="entry name" value="UDP-D-APIOSE_UDP-D-XYLOSE SYNTHASE 2"/>
    <property type="match status" value="1"/>
</dbReference>
<keyword evidence="5" id="KW-1185">Reference proteome</keyword>
<sequence>MSLAKNSPSENENPKGIDKEIIEKARARLANKAVLITGGAGFIGSNLAFFFQEYFPSTRVIVLDKFRDGSSFPNGNPTSLGHFKNLIGFNGEIIARDLNEGLDLLQELDFDVVFHQAAISDTTVENQKLMINTNHHAFLELLHIALKKNAVVVYASSAATYGNTPAPNVVGKSEEPQNIYGFSKLAMDKSVRKILANAPHLPIFGLRYFNVYGGREFYKGKTASMILQLGLQALESKKVRLIEKGEQKRDFVYIDDVVAANVLAMSEGFEMQKLDSIPKSGIYNVGTGLSRSYNEIVAILKNHLGDFEVEYFKNPYPFFQTHTQADIQPNASVLGYKPKYSLEQGIESYINEIKSIHAKLKSGLLS</sequence>
<dbReference type="EMBL" id="AZJI01000009">
    <property type="protein sequence ID" value="ETD22558.1"/>
    <property type="molecule type" value="Genomic_DNA"/>
</dbReference>
<proteinExistence type="predicted"/>
<keyword evidence="2" id="KW-0472">Membrane</keyword>
<dbReference type="InterPro" id="IPR050177">
    <property type="entry name" value="Lipid_A_modif_metabolic_enz"/>
</dbReference>
<evidence type="ECO:0000259" key="3">
    <source>
        <dbReference type="Pfam" id="PF01370"/>
    </source>
</evidence>
<dbReference type="Pfam" id="PF01370">
    <property type="entry name" value="Epimerase"/>
    <property type="match status" value="1"/>
</dbReference>
<feature type="domain" description="NAD-dependent epimerase/dehydratase" evidence="3">
    <location>
        <begin position="34"/>
        <end position="286"/>
    </location>
</feature>
<evidence type="ECO:0000313" key="4">
    <source>
        <dbReference type="EMBL" id="ETD22558.1"/>
    </source>
</evidence>
<dbReference type="HOGENOM" id="CLU_007383_1_3_7"/>
<evidence type="ECO:0000313" key="5">
    <source>
        <dbReference type="Proteomes" id="UP000018731"/>
    </source>
</evidence>
<evidence type="ECO:0000256" key="2">
    <source>
        <dbReference type="SAM" id="Phobius"/>
    </source>
</evidence>
<keyword evidence="2" id="KW-0812">Transmembrane</keyword>
<organism evidence="4 5">
    <name type="scientific">Helicobacter macacae MIT 99-5501</name>
    <dbReference type="NCBI Taxonomy" id="1357400"/>
    <lineage>
        <taxon>Bacteria</taxon>
        <taxon>Pseudomonadati</taxon>
        <taxon>Campylobacterota</taxon>
        <taxon>Epsilonproteobacteria</taxon>
        <taxon>Campylobacterales</taxon>
        <taxon>Helicobacteraceae</taxon>
        <taxon>Helicobacter</taxon>
    </lineage>
</organism>
<dbReference type="PANTHER" id="PTHR43245">
    <property type="entry name" value="BIFUNCTIONAL POLYMYXIN RESISTANCE PROTEIN ARNA"/>
    <property type="match status" value="1"/>
</dbReference>
<dbReference type="Proteomes" id="UP000018731">
    <property type="component" value="Unassembled WGS sequence"/>
</dbReference>
<accession>V8C593</accession>
<dbReference type="Gene3D" id="3.90.25.10">
    <property type="entry name" value="UDP-galactose 4-epimerase, domain 1"/>
    <property type="match status" value="1"/>
</dbReference>
<evidence type="ECO:0000256" key="1">
    <source>
        <dbReference type="ARBA" id="ARBA00023235"/>
    </source>
</evidence>
<dbReference type="SUPFAM" id="SSF51735">
    <property type="entry name" value="NAD(P)-binding Rossmann-fold domains"/>
    <property type="match status" value="1"/>
</dbReference>
<dbReference type="AlphaFoldDB" id="V8C593"/>
<dbReference type="OrthoDB" id="9803010at2"/>
<dbReference type="InterPro" id="IPR011912">
    <property type="entry name" value="Heptose_epim"/>
</dbReference>
<dbReference type="NCBIfam" id="TIGR02197">
    <property type="entry name" value="heptose_epim"/>
    <property type="match status" value="1"/>
</dbReference>
<name>V8C593_9HELI</name>
<dbReference type="RefSeq" id="WP_023928696.1">
    <property type="nucleotide sequence ID" value="NZ_KI669455.1"/>
</dbReference>
<dbReference type="STRING" id="1357400.HMPREF2086_01874"/>